<reference evidence="1 2" key="1">
    <citation type="journal article" date="2018" name="MBio">
        <title>Insights into the evolution of host association through the isolation and characterization of a novel human periodontal pathobiont, Desulfobulbus oralis.</title>
        <authorList>
            <person name="Cross K.L."/>
            <person name="Chirania P."/>
            <person name="Xiong W."/>
            <person name="Beall C.J."/>
            <person name="Elkins J.G."/>
            <person name="Giannone R.J."/>
            <person name="Griffen A.L."/>
            <person name="Guss A.M."/>
            <person name="Hettich R.L."/>
            <person name="Joshi S.S."/>
            <person name="Mokrzan E.M."/>
            <person name="Martin R.K."/>
            <person name="Zhulin I.B."/>
            <person name="Leys E.J."/>
            <person name="Podar M."/>
        </authorList>
    </citation>
    <scope>NUCLEOTIDE SEQUENCE [LARGE SCALE GENOMIC DNA]</scope>
    <source>
        <strain evidence="1 2">ORNL</strain>
    </source>
</reference>
<gene>
    <name evidence="1" type="ORF">CAY53_12065</name>
</gene>
<dbReference type="Pfam" id="PF11104">
    <property type="entry name" value="PilM_2"/>
    <property type="match status" value="1"/>
</dbReference>
<keyword evidence="2" id="KW-1185">Reference proteome</keyword>
<proteinExistence type="predicted"/>
<sequence length="349" mass="37838">MAKKKELVIGIDIGTHAVKVCQLQPSGKEGYRLLAAGSAALPAEAVEDGDLKEPKAVGKTVAALLKNLQVKGKKVGVSISGYSVIVKKINLEQMSDEELRKYIAMEAEQYIPFDSKDIYLDFQRLPVRKAGSDRQDIMLVAAKKEVVNHYLDMLAALKLNPVLVDVDGFALSNIWGVVTSSEVNVALIDIGASKMNINIIADGVSVVARDVAVGSAQLTNRIAVDLDVDYDLAEKIKLGAVAAPEHEAKIRGIFTKVCSQWAMEIRKAVDLYRSNNQKRSLSHIVLSGGGAKVSGLSEYIAKEIDLPVQVFDPFDRIQVDEKRFDRQFLAALGPEMAIAAGLAIRPATL</sequence>
<dbReference type="Gene3D" id="3.30.1490.300">
    <property type="match status" value="1"/>
</dbReference>
<dbReference type="SUPFAM" id="SSF53067">
    <property type="entry name" value="Actin-like ATPase domain"/>
    <property type="match status" value="2"/>
</dbReference>
<evidence type="ECO:0000313" key="1">
    <source>
        <dbReference type="EMBL" id="AVD72122.1"/>
    </source>
</evidence>
<name>A0A2L1GR29_9BACT</name>
<protein>
    <submittedName>
        <fullName evidence="1">Pilus assembly protein PilM</fullName>
    </submittedName>
</protein>
<dbReference type="Proteomes" id="UP000239867">
    <property type="component" value="Chromosome"/>
</dbReference>
<dbReference type="InterPro" id="IPR005883">
    <property type="entry name" value="PilM"/>
</dbReference>
<organism evidence="1 2">
    <name type="scientific">Desulfobulbus oralis</name>
    <dbReference type="NCBI Taxonomy" id="1986146"/>
    <lineage>
        <taxon>Bacteria</taxon>
        <taxon>Pseudomonadati</taxon>
        <taxon>Thermodesulfobacteriota</taxon>
        <taxon>Desulfobulbia</taxon>
        <taxon>Desulfobulbales</taxon>
        <taxon>Desulfobulbaceae</taxon>
        <taxon>Desulfobulbus</taxon>
    </lineage>
</organism>
<dbReference type="InterPro" id="IPR050696">
    <property type="entry name" value="FtsA/MreB"/>
</dbReference>
<dbReference type="KEGG" id="deo:CAY53_12065"/>
<accession>A0A2L1GR29</accession>
<dbReference type="PANTHER" id="PTHR32432:SF3">
    <property type="entry name" value="ETHANOLAMINE UTILIZATION PROTEIN EUTJ"/>
    <property type="match status" value="1"/>
</dbReference>
<dbReference type="Gene3D" id="3.30.420.40">
    <property type="match status" value="2"/>
</dbReference>
<evidence type="ECO:0000313" key="2">
    <source>
        <dbReference type="Proteomes" id="UP000239867"/>
    </source>
</evidence>
<dbReference type="OrthoDB" id="9773403at2"/>
<dbReference type="PANTHER" id="PTHR32432">
    <property type="entry name" value="CELL DIVISION PROTEIN FTSA-RELATED"/>
    <property type="match status" value="1"/>
</dbReference>
<dbReference type="EMBL" id="CP021255">
    <property type="protein sequence ID" value="AVD72122.1"/>
    <property type="molecule type" value="Genomic_DNA"/>
</dbReference>
<dbReference type="RefSeq" id="WP_104937326.1">
    <property type="nucleotide sequence ID" value="NZ_CP021255.1"/>
</dbReference>
<dbReference type="PIRSF" id="PIRSF019169">
    <property type="entry name" value="PilM"/>
    <property type="match status" value="1"/>
</dbReference>
<dbReference type="CDD" id="cd24049">
    <property type="entry name" value="ASKHA_NBD_PilM"/>
    <property type="match status" value="1"/>
</dbReference>
<dbReference type="AlphaFoldDB" id="A0A2L1GR29"/>
<dbReference type="InterPro" id="IPR043129">
    <property type="entry name" value="ATPase_NBD"/>
</dbReference>
<dbReference type="NCBIfam" id="TIGR01175">
    <property type="entry name" value="pilM"/>
    <property type="match status" value="1"/>
</dbReference>